<comment type="caution">
    <text evidence="2">The sequence shown here is derived from an EMBL/GenBank/DDBJ whole genome shotgun (WGS) entry which is preliminary data.</text>
</comment>
<feature type="region of interest" description="Disordered" evidence="1">
    <location>
        <begin position="162"/>
        <end position="185"/>
    </location>
</feature>
<dbReference type="PANTHER" id="PTHR46888">
    <property type="entry name" value="ZINC KNUCKLE DOMAINCONTAINING PROTEIN-RELATED"/>
    <property type="match status" value="1"/>
</dbReference>
<evidence type="ECO:0000313" key="2">
    <source>
        <dbReference type="EMBL" id="KAK8772643.1"/>
    </source>
</evidence>
<feature type="region of interest" description="Disordered" evidence="1">
    <location>
        <begin position="198"/>
        <end position="237"/>
    </location>
</feature>
<gene>
    <name evidence="2" type="ORF">V5799_024117</name>
</gene>
<dbReference type="PANTHER" id="PTHR46888:SF1">
    <property type="entry name" value="RIBONUCLEASE H"/>
    <property type="match status" value="1"/>
</dbReference>
<evidence type="ECO:0000313" key="3">
    <source>
        <dbReference type="Proteomes" id="UP001321473"/>
    </source>
</evidence>
<dbReference type="EMBL" id="JARKHS020018030">
    <property type="protein sequence ID" value="KAK8772643.1"/>
    <property type="molecule type" value="Genomic_DNA"/>
</dbReference>
<feature type="compositionally biased region" description="Basic and acidic residues" evidence="1">
    <location>
        <begin position="167"/>
        <end position="185"/>
    </location>
</feature>
<organism evidence="2 3">
    <name type="scientific">Amblyomma americanum</name>
    <name type="common">Lone star tick</name>
    <dbReference type="NCBI Taxonomy" id="6943"/>
    <lineage>
        <taxon>Eukaryota</taxon>
        <taxon>Metazoa</taxon>
        <taxon>Ecdysozoa</taxon>
        <taxon>Arthropoda</taxon>
        <taxon>Chelicerata</taxon>
        <taxon>Arachnida</taxon>
        <taxon>Acari</taxon>
        <taxon>Parasitiformes</taxon>
        <taxon>Ixodida</taxon>
        <taxon>Ixodoidea</taxon>
        <taxon>Ixodidae</taxon>
        <taxon>Amblyomminae</taxon>
        <taxon>Amblyomma</taxon>
    </lineage>
</organism>
<sequence length="237" mass="26479">MGKCDETTQRAKIVRGLNLPDDANVPLWSAEVESMFVSYNVPHDSRLHLIMPALTKRVRYPLQGLVAEERYSHSAVKAAVLNALKLTPAQYLEHFEKALKKTRQAETEEEIVSLADRMKAGLSAGGLEYIPLREGKKRFTPQDLGGELDTFEDAKGRGAAVRQPVTAHEHTKEEHDVNQEKRTGSFECREVGHIARNCPLSGRTSKSKDNVHETGARTHRAATASHQSEVPEHWSPR</sequence>
<feature type="compositionally biased region" description="Basic and acidic residues" evidence="1">
    <location>
        <begin position="206"/>
        <end position="216"/>
    </location>
</feature>
<reference evidence="2 3" key="1">
    <citation type="journal article" date="2023" name="Arcadia Sci">
        <title>De novo assembly of a long-read Amblyomma americanum tick genome.</title>
        <authorList>
            <person name="Chou S."/>
            <person name="Poskanzer K.E."/>
            <person name="Rollins M."/>
            <person name="Thuy-Boun P.S."/>
        </authorList>
    </citation>
    <scope>NUCLEOTIDE SEQUENCE [LARGE SCALE GENOMIC DNA]</scope>
    <source>
        <strain evidence="2">F_SG_1</strain>
        <tissue evidence="2">Salivary glands</tissue>
    </source>
</reference>
<dbReference type="AlphaFoldDB" id="A0AAQ4EDI5"/>
<protein>
    <recommendedName>
        <fullName evidence="4">CCHC-type domain-containing protein</fullName>
    </recommendedName>
</protein>
<dbReference type="Proteomes" id="UP001321473">
    <property type="component" value="Unassembled WGS sequence"/>
</dbReference>
<proteinExistence type="predicted"/>
<accession>A0AAQ4EDI5</accession>
<keyword evidence="3" id="KW-1185">Reference proteome</keyword>
<name>A0AAQ4EDI5_AMBAM</name>
<evidence type="ECO:0000256" key="1">
    <source>
        <dbReference type="SAM" id="MobiDB-lite"/>
    </source>
</evidence>
<evidence type="ECO:0008006" key="4">
    <source>
        <dbReference type="Google" id="ProtNLM"/>
    </source>
</evidence>